<protein>
    <submittedName>
        <fullName evidence="2">Uncharacterized protein</fullName>
    </submittedName>
</protein>
<keyword evidence="3" id="KW-1185">Reference proteome</keyword>
<dbReference type="Proteomes" id="UP001152622">
    <property type="component" value="Chromosome 23"/>
</dbReference>
<organism evidence="2 3">
    <name type="scientific">Synaphobranchus kaupii</name>
    <name type="common">Kaup's arrowtooth eel</name>
    <dbReference type="NCBI Taxonomy" id="118154"/>
    <lineage>
        <taxon>Eukaryota</taxon>
        <taxon>Metazoa</taxon>
        <taxon>Chordata</taxon>
        <taxon>Craniata</taxon>
        <taxon>Vertebrata</taxon>
        <taxon>Euteleostomi</taxon>
        <taxon>Actinopterygii</taxon>
        <taxon>Neopterygii</taxon>
        <taxon>Teleostei</taxon>
        <taxon>Anguilliformes</taxon>
        <taxon>Synaphobranchidae</taxon>
        <taxon>Synaphobranchus</taxon>
    </lineage>
</organism>
<evidence type="ECO:0000313" key="3">
    <source>
        <dbReference type="Proteomes" id="UP001152622"/>
    </source>
</evidence>
<accession>A0A9Q1IBD9</accession>
<name>A0A9Q1IBD9_SYNKA</name>
<evidence type="ECO:0000256" key="1">
    <source>
        <dbReference type="SAM" id="MobiDB-lite"/>
    </source>
</evidence>
<reference evidence="2" key="1">
    <citation type="journal article" date="2023" name="Science">
        <title>Genome structures resolve the early diversification of teleost fishes.</title>
        <authorList>
            <person name="Parey E."/>
            <person name="Louis A."/>
            <person name="Montfort J."/>
            <person name="Bouchez O."/>
            <person name="Roques C."/>
            <person name="Iampietro C."/>
            <person name="Lluch J."/>
            <person name="Castinel A."/>
            <person name="Donnadieu C."/>
            <person name="Desvignes T."/>
            <person name="Floi Bucao C."/>
            <person name="Jouanno E."/>
            <person name="Wen M."/>
            <person name="Mejri S."/>
            <person name="Dirks R."/>
            <person name="Jansen H."/>
            <person name="Henkel C."/>
            <person name="Chen W.J."/>
            <person name="Zahm M."/>
            <person name="Cabau C."/>
            <person name="Klopp C."/>
            <person name="Thompson A.W."/>
            <person name="Robinson-Rechavi M."/>
            <person name="Braasch I."/>
            <person name="Lecointre G."/>
            <person name="Bobe J."/>
            <person name="Postlethwait J.H."/>
            <person name="Berthelot C."/>
            <person name="Roest Crollius H."/>
            <person name="Guiguen Y."/>
        </authorList>
    </citation>
    <scope>NUCLEOTIDE SEQUENCE</scope>
    <source>
        <strain evidence="2">WJC10195</strain>
    </source>
</reference>
<dbReference type="OrthoDB" id="447743at2759"/>
<feature type="region of interest" description="Disordered" evidence="1">
    <location>
        <begin position="174"/>
        <end position="198"/>
    </location>
</feature>
<dbReference type="AlphaFoldDB" id="A0A9Q1IBD9"/>
<gene>
    <name evidence="2" type="ORF">SKAU_G00414440</name>
</gene>
<dbReference type="EMBL" id="JAINUF010000023">
    <property type="protein sequence ID" value="KAJ8333436.1"/>
    <property type="molecule type" value="Genomic_DNA"/>
</dbReference>
<comment type="caution">
    <text evidence="2">The sequence shown here is derived from an EMBL/GenBank/DDBJ whole genome shotgun (WGS) entry which is preliminary data.</text>
</comment>
<evidence type="ECO:0000313" key="2">
    <source>
        <dbReference type="EMBL" id="KAJ8333436.1"/>
    </source>
</evidence>
<sequence length="198" mass="21988">MTLTKSQDLFVRGAAPTLATGKKWKPAAAVAEAKAALRHRDIVGHVQHGRGGFGLGATTPTWQEATPNEWRHLVMEEMHHQEEAARCTRAVSQAQQVTNLRPDLVLWSNTWRRVFIVELTVPWEDAIDEAYERKKLRYANLAAEAEERGWDVKLRPVEVGCRGFVASSTTRLLKEGRPSGRQSKNLPLSPKGAVTGCG</sequence>
<proteinExistence type="predicted"/>